<accession>A0ACD1GB07</accession>
<reference evidence="1" key="1">
    <citation type="submission" date="2018-02" db="EMBL/GenBank/DDBJ databases">
        <title>The genomes of Aspergillus section Nigri reveals drivers in fungal speciation.</title>
        <authorList>
            <consortium name="DOE Joint Genome Institute"/>
            <person name="Vesth T.C."/>
            <person name="Nybo J."/>
            <person name="Theobald S."/>
            <person name="Brandl J."/>
            <person name="Frisvad J.C."/>
            <person name="Nielsen K.F."/>
            <person name="Lyhne E.K."/>
            <person name="Kogle M.E."/>
            <person name="Kuo A."/>
            <person name="Riley R."/>
            <person name="Clum A."/>
            <person name="Nolan M."/>
            <person name="Lipzen A."/>
            <person name="Salamov A."/>
            <person name="Henrissat B."/>
            <person name="Wiebenga A."/>
            <person name="De vries R.P."/>
            <person name="Grigoriev I.V."/>
            <person name="Mortensen U.H."/>
            <person name="Andersen M.R."/>
            <person name="Baker S.E."/>
        </authorList>
    </citation>
    <scope>NUCLEOTIDE SEQUENCE</scope>
    <source>
        <strain evidence="1">CBS 621.78</strain>
    </source>
</reference>
<sequence length="81" mass="9470">MRQHILRYLSWRLLAVDSPDRDFFSSRAIFGFQCCHAITPSYARRNILLKLLLFAEKHVSLGLISIIMLFQFISQVPMEKA</sequence>
<name>A0ACD1GB07_9EURO</name>
<protein>
    <submittedName>
        <fullName evidence="1">Uncharacterized protein</fullName>
    </submittedName>
</protein>
<evidence type="ECO:0000313" key="1">
    <source>
        <dbReference type="EMBL" id="RAH46390.1"/>
    </source>
</evidence>
<dbReference type="Proteomes" id="UP000249057">
    <property type="component" value="Unassembled WGS sequence"/>
</dbReference>
<keyword evidence="2" id="KW-1185">Reference proteome</keyword>
<organism evidence="1 2">
    <name type="scientific">Aspergillus brunneoviolaceus CBS 621.78</name>
    <dbReference type="NCBI Taxonomy" id="1450534"/>
    <lineage>
        <taxon>Eukaryota</taxon>
        <taxon>Fungi</taxon>
        <taxon>Dikarya</taxon>
        <taxon>Ascomycota</taxon>
        <taxon>Pezizomycotina</taxon>
        <taxon>Eurotiomycetes</taxon>
        <taxon>Eurotiomycetidae</taxon>
        <taxon>Eurotiales</taxon>
        <taxon>Aspergillaceae</taxon>
        <taxon>Aspergillus</taxon>
        <taxon>Aspergillus subgen. Circumdati</taxon>
    </lineage>
</organism>
<evidence type="ECO:0000313" key="2">
    <source>
        <dbReference type="Proteomes" id="UP000249057"/>
    </source>
</evidence>
<dbReference type="EMBL" id="KZ825338">
    <property type="protein sequence ID" value="RAH46390.1"/>
    <property type="molecule type" value="Genomic_DNA"/>
</dbReference>
<gene>
    <name evidence="1" type="ORF">BO95DRAFT_110923</name>
</gene>
<proteinExistence type="predicted"/>